<name>A0AAV9E6S8_ACOCL</name>
<dbReference type="PANTHER" id="PTHR47967:SF23">
    <property type="entry name" value="OS04G0448300 PROTEIN"/>
    <property type="match status" value="1"/>
</dbReference>
<evidence type="ECO:0000256" key="1">
    <source>
        <dbReference type="ARBA" id="ARBA00022670"/>
    </source>
</evidence>
<evidence type="ECO:0000313" key="7">
    <source>
        <dbReference type="Proteomes" id="UP001180020"/>
    </source>
</evidence>
<reference evidence="6" key="2">
    <citation type="submission" date="2023-06" db="EMBL/GenBank/DDBJ databases">
        <authorList>
            <person name="Ma L."/>
            <person name="Liu K.-W."/>
            <person name="Li Z."/>
            <person name="Hsiao Y.-Y."/>
            <person name="Qi Y."/>
            <person name="Fu T."/>
            <person name="Tang G."/>
            <person name="Zhang D."/>
            <person name="Sun W.-H."/>
            <person name="Liu D.-K."/>
            <person name="Li Y."/>
            <person name="Chen G.-Z."/>
            <person name="Liu X.-D."/>
            <person name="Liao X.-Y."/>
            <person name="Jiang Y.-T."/>
            <person name="Yu X."/>
            <person name="Hao Y."/>
            <person name="Huang J."/>
            <person name="Zhao X.-W."/>
            <person name="Ke S."/>
            <person name="Chen Y.-Y."/>
            <person name="Wu W.-L."/>
            <person name="Hsu J.-L."/>
            <person name="Lin Y.-F."/>
            <person name="Huang M.-D."/>
            <person name="Li C.-Y."/>
            <person name="Huang L."/>
            <person name="Wang Z.-W."/>
            <person name="Zhao X."/>
            <person name="Zhong W.-Y."/>
            <person name="Peng D.-H."/>
            <person name="Ahmad S."/>
            <person name="Lan S."/>
            <person name="Zhang J.-S."/>
            <person name="Tsai W.-C."/>
            <person name="Van De Peer Y."/>
            <person name="Liu Z.-J."/>
        </authorList>
    </citation>
    <scope>NUCLEOTIDE SEQUENCE</scope>
    <source>
        <strain evidence="6">CP</strain>
        <tissue evidence="6">Leaves</tissue>
    </source>
</reference>
<keyword evidence="7" id="KW-1185">Reference proteome</keyword>
<dbReference type="Pfam" id="PF14541">
    <property type="entry name" value="TAXi_C"/>
    <property type="match status" value="1"/>
</dbReference>
<gene>
    <name evidence="6" type="primary">B3GALT7</name>
    <name evidence="6" type="ORF">QJS10_CPA09g00219</name>
</gene>
<feature type="transmembrane region" description="Helical" evidence="3">
    <location>
        <begin position="98"/>
        <end position="121"/>
    </location>
</feature>
<dbReference type="GO" id="GO:0006508">
    <property type="term" value="P:proteolysis"/>
    <property type="evidence" value="ECO:0007669"/>
    <property type="project" value="UniProtKB-KW"/>
</dbReference>
<evidence type="ECO:0000259" key="5">
    <source>
        <dbReference type="Pfam" id="PF14541"/>
    </source>
</evidence>
<reference evidence="6" key="1">
    <citation type="journal article" date="2023" name="Nat. Commun.">
        <title>Diploid and tetraploid genomes of Acorus and the evolution of monocots.</title>
        <authorList>
            <person name="Ma L."/>
            <person name="Liu K.W."/>
            <person name="Li Z."/>
            <person name="Hsiao Y.Y."/>
            <person name="Qi Y."/>
            <person name="Fu T."/>
            <person name="Tang G.D."/>
            <person name="Zhang D."/>
            <person name="Sun W.H."/>
            <person name="Liu D.K."/>
            <person name="Li Y."/>
            <person name="Chen G.Z."/>
            <person name="Liu X.D."/>
            <person name="Liao X.Y."/>
            <person name="Jiang Y.T."/>
            <person name="Yu X."/>
            <person name="Hao Y."/>
            <person name="Huang J."/>
            <person name="Zhao X.W."/>
            <person name="Ke S."/>
            <person name="Chen Y.Y."/>
            <person name="Wu W.L."/>
            <person name="Hsu J.L."/>
            <person name="Lin Y.F."/>
            <person name="Huang M.D."/>
            <person name="Li C.Y."/>
            <person name="Huang L."/>
            <person name="Wang Z.W."/>
            <person name="Zhao X."/>
            <person name="Zhong W.Y."/>
            <person name="Peng D.H."/>
            <person name="Ahmad S."/>
            <person name="Lan S."/>
            <person name="Zhang J.S."/>
            <person name="Tsai W.C."/>
            <person name="Van de Peer Y."/>
            <person name="Liu Z.J."/>
        </authorList>
    </citation>
    <scope>NUCLEOTIDE SEQUENCE</scope>
    <source>
        <strain evidence="6">CP</strain>
    </source>
</reference>
<evidence type="ECO:0000256" key="3">
    <source>
        <dbReference type="SAM" id="Phobius"/>
    </source>
</evidence>
<dbReference type="Pfam" id="PF13334">
    <property type="entry name" value="DUF4094"/>
    <property type="match status" value="1"/>
</dbReference>
<dbReference type="EMBL" id="JAUJYO010000009">
    <property type="protein sequence ID" value="KAK1308987.1"/>
    <property type="molecule type" value="Genomic_DNA"/>
</dbReference>
<accession>A0AAV9E6S8</accession>
<dbReference type="Gene3D" id="2.40.70.10">
    <property type="entry name" value="Acid Proteases"/>
    <property type="match status" value="1"/>
</dbReference>
<keyword evidence="1" id="KW-0645">Protease</keyword>
<dbReference type="GO" id="GO:0005576">
    <property type="term" value="C:extracellular region"/>
    <property type="evidence" value="ECO:0007669"/>
    <property type="project" value="TreeGrafter"/>
</dbReference>
<comment type="caution">
    <text evidence="6">The sequence shown here is derived from an EMBL/GenBank/DDBJ whole genome shotgun (WGS) entry which is preliminary data.</text>
</comment>
<dbReference type="InterPro" id="IPR025298">
    <property type="entry name" value="DUF4094"/>
</dbReference>
<dbReference type="SUPFAM" id="SSF50630">
    <property type="entry name" value="Acid proteases"/>
    <property type="match status" value="1"/>
</dbReference>
<evidence type="ECO:0000259" key="4">
    <source>
        <dbReference type="Pfam" id="PF13334"/>
    </source>
</evidence>
<dbReference type="AlphaFoldDB" id="A0AAV9E6S8"/>
<dbReference type="InterPro" id="IPR021109">
    <property type="entry name" value="Peptidase_aspartic_dom_sf"/>
</dbReference>
<evidence type="ECO:0000313" key="6">
    <source>
        <dbReference type="EMBL" id="KAK1308987.1"/>
    </source>
</evidence>
<proteinExistence type="predicted"/>
<dbReference type="InterPro" id="IPR032799">
    <property type="entry name" value="TAXi_C"/>
</dbReference>
<keyword evidence="3" id="KW-1133">Transmembrane helix</keyword>
<sequence length="200" mass="22479">MKMEVADATETGLDLCFALSKAEAAAGEVEVPKMVLHFDGGADWELPAENYFVTDSESGMLCLAMMKSNGMSILGNFQQQNMHARMMRGRGSAEKKVSTRWIVLLCVSSFLLGMLFTNRLWSPPETNTQILSRRQQEQEKLRIVLEDCETKRKLGQDKDIMGEVSRTHEAIQFESGNVCSSVLLNVELIVLVVSDLWTRR</sequence>
<keyword evidence="3" id="KW-0472">Membrane</keyword>
<protein>
    <submittedName>
        <fullName evidence="6">Beta-1,3-galactosyltransferase 7</fullName>
    </submittedName>
</protein>
<keyword evidence="2" id="KW-0378">Hydrolase</keyword>
<keyword evidence="3" id="KW-0812">Transmembrane</keyword>
<feature type="domain" description="Xylanase inhibitor C-terminal" evidence="5">
    <location>
        <begin position="8"/>
        <end position="83"/>
    </location>
</feature>
<dbReference type="InterPro" id="IPR051708">
    <property type="entry name" value="Plant_Aspart_Prot_A1"/>
</dbReference>
<feature type="domain" description="DUF4094" evidence="4">
    <location>
        <begin position="98"/>
        <end position="172"/>
    </location>
</feature>
<dbReference type="Proteomes" id="UP001180020">
    <property type="component" value="Unassembled WGS sequence"/>
</dbReference>
<evidence type="ECO:0000256" key="2">
    <source>
        <dbReference type="ARBA" id="ARBA00022801"/>
    </source>
</evidence>
<dbReference type="PANTHER" id="PTHR47967">
    <property type="entry name" value="OS07G0603500 PROTEIN-RELATED"/>
    <property type="match status" value="1"/>
</dbReference>
<dbReference type="GO" id="GO:0008233">
    <property type="term" value="F:peptidase activity"/>
    <property type="evidence" value="ECO:0007669"/>
    <property type="project" value="UniProtKB-KW"/>
</dbReference>
<organism evidence="6 7">
    <name type="scientific">Acorus calamus</name>
    <name type="common">Sweet flag</name>
    <dbReference type="NCBI Taxonomy" id="4465"/>
    <lineage>
        <taxon>Eukaryota</taxon>
        <taxon>Viridiplantae</taxon>
        <taxon>Streptophyta</taxon>
        <taxon>Embryophyta</taxon>
        <taxon>Tracheophyta</taxon>
        <taxon>Spermatophyta</taxon>
        <taxon>Magnoliopsida</taxon>
        <taxon>Liliopsida</taxon>
        <taxon>Acoraceae</taxon>
        <taxon>Acorus</taxon>
    </lineage>
</organism>